<dbReference type="Pfam" id="PF13945">
    <property type="entry name" value="NST1"/>
    <property type="match status" value="1"/>
</dbReference>
<organism evidence="10 11">
    <name type="scientific">Salinomyces thailandicus</name>
    <dbReference type="NCBI Taxonomy" id="706561"/>
    <lineage>
        <taxon>Eukaryota</taxon>
        <taxon>Fungi</taxon>
        <taxon>Dikarya</taxon>
        <taxon>Ascomycota</taxon>
        <taxon>Pezizomycotina</taxon>
        <taxon>Dothideomycetes</taxon>
        <taxon>Dothideomycetidae</taxon>
        <taxon>Mycosphaerellales</taxon>
        <taxon>Teratosphaeriaceae</taxon>
        <taxon>Salinomyces</taxon>
    </lineage>
</organism>
<evidence type="ECO:0000256" key="2">
    <source>
        <dbReference type="ARBA" id="ARBA00004496"/>
    </source>
</evidence>
<evidence type="ECO:0000256" key="4">
    <source>
        <dbReference type="ARBA" id="ARBA00020733"/>
    </source>
</evidence>
<dbReference type="Proteomes" id="UP000308549">
    <property type="component" value="Unassembled WGS sequence"/>
</dbReference>
<feature type="compositionally biased region" description="Pro residues" evidence="9">
    <location>
        <begin position="249"/>
        <end position="258"/>
    </location>
</feature>
<dbReference type="GO" id="GO:0005737">
    <property type="term" value="C:cytoplasm"/>
    <property type="evidence" value="ECO:0007669"/>
    <property type="project" value="UniProtKB-SubCell"/>
</dbReference>
<comment type="function">
    <text evidence="1 8">May act as a negative regulator of salt tolerance.</text>
</comment>
<evidence type="ECO:0000256" key="1">
    <source>
        <dbReference type="ARBA" id="ARBA00002545"/>
    </source>
</evidence>
<dbReference type="PANTHER" id="PTHR31780">
    <property type="entry name" value="STRESS RESPONSE PROTEIN NST1-RELATED"/>
    <property type="match status" value="1"/>
</dbReference>
<feature type="compositionally biased region" description="Pro residues" evidence="9">
    <location>
        <begin position="120"/>
        <end position="130"/>
    </location>
</feature>
<comment type="similarity">
    <text evidence="3 8">Belongs to the NST1 family.</text>
</comment>
<feature type="region of interest" description="Disordered" evidence="9">
    <location>
        <begin position="226"/>
        <end position="308"/>
    </location>
</feature>
<comment type="subcellular location">
    <subcellularLocation>
        <location evidence="2 8">Cytoplasm</location>
    </subcellularLocation>
</comment>
<protein>
    <recommendedName>
        <fullName evidence="4 8">Stress response protein NST1</fullName>
    </recommendedName>
</protein>
<feature type="compositionally biased region" description="Low complexity" evidence="9">
    <location>
        <begin position="11"/>
        <end position="25"/>
    </location>
</feature>
<feature type="compositionally biased region" description="Acidic residues" evidence="9">
    <location>
        <begin position="58"/>
        <end position="80"/>
    </location>
</feature>
<feature type="compositionally biased region" description="Polar residues" evidence="9">
    <location>
        <begin position="1"/>
        <end position="10"/>
    </location>
</feature>
<evidence type="ECO:0000256" key="3">
    <source>
        <dbReference type="ARBA" id="ARBA00007112"/>
    </source>
</evidence>
<gene>
    <name evidence="10" type="ORF">B0A50_01192</name>
</gene>
<feature type="region of interest" description="Disordered" evidence="9">
    <location>
        <begin position="364"/>
        <end position="435"/>
    </location>
</feature>
<feature type="region of interest" description="Disordered" evidence="9">
    <location>
        <begin position="861"/>
        <end position="1015"/>
    </location>
</feature>
<dbReference type="AlphaFoldDB" id="A0A4U0U9Z2"/>
<evidence type="ECO:0000256" key="5">
    <source>
        <dbReference type="ARBA" id="ARBA00022490"/>
    </source>
</evidence>
<feature type="compositionally biased region" description="Basic and acidic residues" evidence="9">
    <location>
        <begin position="506"/>
        <end position="642"/>
    </location>
</feature>
<feature type="compositionally biased region" description="Basic and acidic residues" evidence="9">
    <location>
        <begin position="472"/>
        <end position="494"/>
    </location>
</feature>
<evidence type="ECO:0000256" key="8">
    <source>
        <dbReference type="RuleBase" id="RU049441"/>
    </source>
</evidence>
<feature type="compositionally biased region" description="Acidic residues" evidence="9">
    <location>
        <begin position="271"/>
        <end position="299"/>
    </location>
</feature>
<evidence type="ECO:0000256" key="6">
    <source>
        <dbReference type="ARBA" id="ARBA00023016"/>
    </source>
</evidence>
<evidence type="ECO:0000313" key="11">
    <source>
        <dbReference type="Proteomes" id="UP000308549"/>
    </source>
</evidence>
<keyword evidence="11" id="KW-1185">Reference proteome</keyword>
<evidence type="ECO:0000256" key="7">
    <source>
        <dbReference type="ARBA" id="ARBA00023054"/>
    </source>
</evidence>
<accession>A0A4U0U9Z2</accession>
<feature type="region of interest" description="Disordered" evidence="9">
    <location>
        <begin position="1"/>
        <end position="151"/>
    </location>
</feature>
<reference evidence="10 11" key="1">
    <citation type="submission" date="2017-03" db="EMBL/GenBank/DDBJ databases">
        <title>Genomes of endolithic fungi from Antarctica.</title>
        <authorList>
            <person name="Coleine C."/>
            <person name="Masonjones S."/>
            <person name="Stajich J.E."/>
        </authorList>
    </citation>
    <scope>NUCLEOTIDE SEQUENCE [LARGE SCALE GENOMIC DNA]</scope>
    <source>
        <strain evidence="10 11">CCFEE 6315</strain>
    </source>
</reference>
<dbReference type="InterPro" id="IPR051195">
    <property type="entry name" value="Fungal_stress_NST1"/>
</dbReference>
<feature type="compositionally biased region" description="Low complexity" evidence="9">
    <location>
        <begin position="721"/>
        <end position="747"/>
    </location>
</feature>
<keyword evidence="6 8" id="KW-0346">Stress response</keyword>
<feature type="compositionally biased region" description="Basic residues" evidence="9">
    <location>
        <begin position="26"/>
        <end position="36"/>
    </location>
</feature>
<keyword evidence="7 8" id="KW-0175">Coiled coil</keyword>
<dbReference type="OrthoDB" id="21629at2759"/>
<evidence type="ECO:0000256" key="9">
    <source>
        <dbReference type="SAM" id="MobiDB-lite"/>
    </source>
</evidence>
<feature type="compositionally biased region" description="Polar residues" evidence="9">
    <location>
        <begin position="935"/>
        <end position="947"/>
    </location>
</feature>
<evidence type="ECO:0000313" key="10">
    <source>
        <dbReference type="EMBL" id="TKA31947.1"/>
    </source>
</evidence>
<dbReference type="PANTHER" id="PTHR31780:SF10">
    <property type="entry name" value="LD36051P"/>
    <property type="match status" value="1"/>
</dbReference>
<dbReference type="InterPro" id="IPR025279">
    <property type="entry name" value="NST1"/>
</dbReference>
<name>A0A4U0U9Z2_9PEZI</name>
<sequence length="1211" mass="133459">MATNATAPQPTGNGLLTGGSSAAGGNRKKQKRRAKQAAKAAAQVPVSGAAAGPSADLGYDEDPLGLDDDSDEDYEYDDQYEPSHAGPNGFASPPPLANRKNKKKKRGPAPVTRNAYNPDLLPPLPNPPGPASMLRSAHRSHSHGDIWNTSTAQERQNIKEFWLSLSEEERKSLLKIEKEAVLRKMKQQQKHSCSCTVCGRKRTAIEEELEVLYEGYYEELEQYAHHDQPPLPSTDGLMPDPLQHRRPPHPLATPPPMNPHHRTSHVREHFDEEEDDYSDDEEEEEEYSEEEDEYSDEEPETRGVPDFFNFGQNLTVKGILTPWLEKLQQGLKGKADNLLTVADDLLKNDGRKFIEMMEQLAERRMQRESEAEYAAANPSHPGAYPPSDSAYNHDDPLAGGDEYDDDEASYDSQEEYDDEMEEEDEMGGLTEEQRMQEGRRMFQIFAARMFEQRVLTAYREKVAAERQAKLLEELQDESKRDAEREAKKARDAAKKKEKKKQQQQVKAEEKARREAEKATEEALARAAEEKKLEEQRRRKEEQRRKREEEKRKAEEERVRKEGEKARRLQQEQERREDAERKAREQKVAEKARKEEARRREREEREAREKEARDRKLQEEKEKREREAKVKAEKEATEREKGPHPGAQPPQQVQPQPPQITKRPSQMGIAVPGQYQKQAPSGIASPHPSIAMPAVPKAPTPNKQKQPSQQNSHTTSPRQTASRVSSVPSKSTSPSNSVAQQQQAQQNQPKTVMQKPSHPQMGPSHPMQTHSPLHQQPMQPPPGMPHPNQLPGGFGGMPPMGGFQGFPGQQGPMMHGPMGQRGPMPLFQHQGPPPMGVPNRMPFPNMNTMHPPPPGMMPHGRGGGFGFDPSFNQPPPGFGQQQMPHHPPIGQLPQQSPAMDPRQGMPTHSRQQSASEKDRFESTANQPIARPAPIQRPSSVKPQSQERNGGNEDIDDLSKHLGSSALLADDDEPLPSNAHDGRRTSGMRNGPAGTFGSLGGLGSPAPGFGATPNWNAPQPFGQPPGFGPQSWPPPLGAPAIGGWAQNNNAFAANSGFGSIGGAMHRAPGNRALTVRLAICQACKQLSHAARGEGDSFHDVNVLLRQMESNRLEPLPSFDEIEAICETEGTRENGGGELHVRKHGPASAFAVKLEESAGTPDQGRGPAGLGEIGSPMPAKSSPAFAFGAPGTGRASIGSAGFQSLGAVGSGGTF</sequence>
<feature type="compositionally biased region" description="Acidic residues" evidence="9">
    <location>
        <begin position="401"/>
        <end position="426"/>
    </location>
</feature>
<keyword evidence="5 8" id="KW-0963">Cytoplasm</keyword>
<proteinExistence type="inferred from homology"/>
<dbReference type="EMBL" id="NAJL01000006">
    <property type="protein sequence ID" value="TKA31947.1"/>
    <property type="molecule type" value="Genomic_DNA"/>
</dbReference>
<comment type="caution">
    <text evidence="10">The sequence shown here is derived from an EMBL/GenBank/DDBJ whole genome shotgun (WGS) entry which is preliminary data.</text>
</comment>
<feature type="compositionally biased region" description="Polar residues" evidence="9">
    <location>
        <begin position="700"/>
        <end position="720"/>
    </location>
</feature>
<feature type="compositionally biased region" description="Low complexity" evidence="9">
    <location>
        <begin position="37"/>
        <end position="51"/>
    </location>
</feature>
<feature type="region of interest" description="Disordered" evidence="9">
    <location>
        <begin position="472"/>
        <end position="795"/>
    </location>
</feature>